<dbReference type="GO" id="GO:0008374">
    <property type="term" value="F:O-acyltransferase activity"/>
    <property type="evidence" value="ECO:0007669"/>
    <property type="project" value="InterPro"/>
</dbReference>
<feature type="transmembrane region" description="Helical" evidence="1">
    <location>
        <begin position="74"/>
        <end position="99"/>
    </location>
</feature>
<keyword evidence="3" id="KW-0808">Transferase</keyword>
<proteinExistence type="predicted"/>
<dbReference type="InterPro" id="IPR009721">
    <property type="entry name" value="O-acyltransferase_WSD1_C"/>
</dbReference>
<keyword evidence="1" id="KW-0812">Transmembrane</keyword>
<name>A0A0A9YGT8_LYGHE</name>
<reference evidence="3" key="1">
    <citation type="journal article" date="2014" name="PLoS ONE">
        <title>Transcriptome-Based Identification of ABC Transporters in the Western Tarnished Plant Bug Lygus hesperus.</title>
        <authorList>
            <person name="Hull J.J."/>
            <person name="Chaney K."/>
            <person name="Geib S.M."/>
            <person name="Fabrick J.A."/>
            <person name="Brent C.S."/>
            <person name="Walsh D."/>
            <person name="Lavine L.C."/>
        </authorList>
    </citation>
    <scope>NUCLEOTIDE SEQUENCE</scope>
</reference>
<evidence type="ECO:0000313" key="3">
    <source>
        <dbReference type="EMBL" id="JAG30846.1"/>
    </source>
</evidence>
<gene>
    <name evidence="3" type="ORF">CM83_79138</name>
</gene>
<feature type="non-terminal residue" evidence="3">
    <location>
        <position position="1"/>
    </location>
</feature>
<protein>
    <submittedName>
        <fullName evidence="3">Putative diacylglycerol O-acyltransferase Rv0221/MT0231</fullName>
    </submittedName>
</protein>
<feature type="domain" description="O-acyltransferase WSD1 C-terminal" evidence="2">
    <location>
        <begin position="404"/>
        <end position="528"/>
    </location>
</feature>
<dbReference type="PANTHER" id="PTHR31650">
    <property type="entry name" value="O-ACYLTRANSFERASE (WSD1-LIKE) FAMILY PROTEIN"/>
    <property type="match status" value="1"/>
</dbReference>
<organism evidence="3">
    <name type="scientific">Lygus hesperus</name>
    <name type="common">Western plant bug</name>
    <dbReference type="NCBI Taxonomy" id="30085"/>
    <lineage>
        <taxon>Eukaryota</taxon>
        <taxon>Metazoa</taxon>
        <taxon>Ecdysozoa</taxon>
        <taxon>Arthropoda</taxon>
        <taxon>Hexapoda</taxon>
        <taxon>Insecta</taxon>
        <taxon>Pterygota</taxon>
        <taxon>Neoptera</taxon>
        <taxon>Paraneoptera</taxon>
        <taxon>Hemiptera</taxon>
        <taxon>Heteroptera</taxon>
        <taxon>Panheteroptera</taxon>
        <taxon>Cimicomorpha</taxon>
        <taxon>Miridae</taxon>
        <taxon>Mirini</taxon>
        <taxon>Lygus</taxon>
    </lineage>
</organism>
<evidence type="ECO:0000256" key="1">
    <source>
        <dbReference type="SAM" id="Phobius"/>
    </source>
</evidence>
<keyword evidence="1" id="KW-1133">Transmembrane helix</keyword>
<dbReference type="Pfam" id="PF06974">
    <property type="entry name" value="WS_DGAT_C"/>
    <property type="match status" value="1"/>
</dbReference>
<dbReference type="GO" id="GO:0005886">
    <property type="term" value="C:plasma membrane"/>
    <property type="evidence" value="ECO:0007669"/>
    <property type="project" value="TreeGrafter"/>
</dbReference>
<feature type="transmembrane region" description="Helical" evidence="1">
    <location>
        <begin position="442"/>
        <end position="461"/>
    </location>
</feature>
<evidence type="ECO:0000259" key="2">
    <source>
        <dbReference type="Pfam" id="PF06974"/>
    </source>
</evidence>
<feature type="transmembrane region" description="Helical" evidence="1">
    <location>
        <begin position="45"/>
        <end position="62"/>
    </location>
</feature>
<dbReference type="EMBL" id="GBHO01012758">
    <property type="protein sequence ID" value="JAG30846.1"/>
    <property type="molecule type" value="Transcribed_RNA"/>
</dbReference>
<dbReference type="GO" id="GO:0019432">
    <property type="term" value="P:triglyceride biosynthetic process"/>
    <property type="evidence" value="ECO:0007669"/>
    <property type="project" value="TreeGrafter"/>
</dbReference>
<keyword evidence="1" id="KW-0472">Membrane</keyword>
<reference evidence="3" key="2">
    <citation type="submission" date="2014-07" db="EMBL/GenBank/DDBJ databases">
        <authorList>
            <person name="Hull J."/>
        </authorList>
    </citation>
    <scope>NUCLEOTIDE SEQUENCE</scope>
</reference>
<accession>A0A0A9YGT8</accession>
<dbReference type="InterPro" id="IPR045034">
    <property type="entry name" value="O-acyltransferase_WSD1-like"/>
</dbReference>
<dbReference type="PANTHER" id="PTHR31650:SF1">
    <property type="entry name" value="WAX ESTER SYNTHASE_DIACYLGLYCEROL ACYLTRANSFERASE 4-RELATED"/>
    <property type="match status" value="1"/>
</dbReference>
<dbReference type="AlphaFoldDB" id="A0A0A9YGT8"/>
<keyword evidence="3" id="KW-0012">Acyltransferase</keyword>
<sequence>PTLRRDDSNKMDIHRRVPVVFRPHLELSEPQNCTELEHVADYSDVYNTLVYVLCAVIIVLHIKHHSTVGSTFLFGVIASTLGLALTPLLLVICGLFTLYRMFVKKRLQKVPGYMGMMDGSDAYWATEQIYARSIINILLMVDFSKLAKEGLKPIEVMRETMKRVVEKASFKLKCKKRLSKFGYYYMEKCNIVMNENVRHIEPELRGKSDLEKFASEIANEPIIGDSLWEVLVGREEVCGSYPVFIRVHHSLGDGYALVRLFLDHMSDKETRVHKFVRADSVIQRLVNGEYNKKAVQVTSSILNRIFTYIYTSIVLAEQLLAPPDRNSLHNRIYLSGKKVCRFMEIDLELLKEVRRSLNVRFTDVLLTALSNSLEGCFVKWGETVEHMRVVIPARLPVPSEGLTNLFTVAMLELPITGKDKMKKIQVSQEKLKKLPDYYVNYWLLRVAFTIFPATFISKYIVSTQSTLSISNVPGPKEYIKIRGSRVTDMAFFLPNRDTTGVGISFLSYADRFSIGISVDDSLLSCPSQADEILEGIVQSIGQMHSSHVRNPSKTE</sequence>